<dbReference type="SMART" id="SM00903">
    <property type="entry name" value="Flavin_Reduct"/>
    <property type="match status" value="1"/>
</dbReference>
<evidence type="ECO:0000259" key="4">
    <source>
        <dbReference type="SMART" id="SM00903"/>
    </source>
</evidence>
<dbReference type="PANTHER" id="PTHR30466:SF11">
    <property type="entry name" value="FLAVIN-DEPENDENT MONOOXYGENASE, REDUCTASE SUBUNIT HSAB"/>
    <property type="match status" value="1"/>
</dbReference>
<comment type="similarity">
    <text evidence="1">Belongs to the non-flavoprotein flavin reductase family.</text>
</comment>
<protein>
    <submittedName>
        <fullName evidence="5">Flavin reductase family protein</fullName>
    </submittedName>
</protein>
<evidence type="ECO:0000313" key="5">
    <source>
        <dbReference type="EMBL" id="NDV72282.1"/>
    </source>
</evidence>
<dbReference type="InterPro" id="IPR050268">
    <property type="entry name" value="NADH-dep_flavin_reductase"/>
</dbReference>
<dbReference type="InterPro" id="IPR002563">
    <property type="entry name" value="Flavin_Rdtase-like_dom"/>
</dbReference>
<accession>A0A6B2MC89</accession>
<dbReference type="Gene3D" id="2.30.110.10">
    <property type="entry name" value="Electron Transport, Fmn-binding Protein, Chain A"/>
    <property type="match status" value="1"/>
</dbReference>
<dbReference type="Pfam" id="PF01613">
    <property type="entry name" value="Flavin_Reduct"/>
    <property type="match status" value="1"/>
</dbReference>
<dbReference type="GO" id="GO:0042602">
    <property type="term" value="F:riboflavin reductase (NADPH) activity"/>
    <property type="evidence" value="ECO:0007669"/>
    <property type="project" value="TreeGrafter"/>
</dbReference>
<dbReference type="EMBL" id="JAAEAM010000008">
    <property type="protein sequence ID" value="NDV72282.1"/>
    <property type="molecule type" value="Genomic_DNA"/>
</dbReference>
<dbReference type="InterPro" id="IPR012349">
    <property type="entry name" value="Split_barrel_FMN-bd"/>
</dbReference>
<organism evidence="5">
    <name type="scientific">Burkholderia cenocepacia</name>
    <dbReference type="NCBI Taxonomy" id="95486"/>
    <lineage>
        <taxon>Bacteria</taxon>
        <taxon>Pseudomonadati</taxon>
        <taxon>Pseudomonadota</taxon>
        <taxon>Betaproteobacteria</taxon>
        <taxon>Burkholderiales</taxon>
        <taxon>Burkholderiaceae</taxon>
        <taxon>Burkholderia</taxon>
        <taxon>Burkholderia cepacia complex</taxon>
    </lineage>
</organism>
<dbReference type="PANTHER" id="PTHR30466">
    <property type="entry name" value="FLAVIN REDUCTASE"/>
    <property type="match status" value="1"/>
</dbReference>
<proteinExistence type="inferred from homology"/>
<evidence type="ECO:0000256" key="3">
    <source>
        <dbReference type="SAM" id="MobiDB-lite"/>
    </source>
</evidence>
<sequence>MRIPRRNPAMQPMEDEMSENHAGTGADADEQRRFRAALSMFATGVAVITAPRKEGMPIGITVASFNSVSLDPPLILFSVDRRSLSLGELAGADGYAVNVLDETQQHLSNCFAKANGDKWGWRGGAAGDGGGGVLLPDALATFECEPYAQYDGGDHVIFVGRVMRHRARPDGRPLIFFGGRYRALDGAYAPAM</sequence>
<comment type="caution">
    <text evidence="5">The sequence shown here is derived from an EMBL/GenBank/DDBJ whole genome shotgun (WGS) entry which is preliminary data.</text>
</comment>
<feature type="region of interest" description="Disordered" evidence="3">
    <location>
        <begin position="1"/>
        <end position="27"/>
    </location>
</feature>
<dbReference type="AlphaFoldDB" id="A0A6B2MC89"/>
<gene>
    <name evidence="5" type="ORF">GFJ35_09345</name>
</gene>
<evidence type="ECO:0000256" key="1">
    <source>
        <dbReference type="ARBA" id="ARBA00008898"/>
    </source>
</evidence>
<name>A0A6B2MC89_9BURK</name>
<reference evidence="5" key="1">
    <citation type="submission" date="2019-11" db="EMBL/GenBank/DDBJ databases">
        <title>Burkholderia cenocepacia CF.</title>
        <authorList>
            <person name="Vianna E.F."/>
            <person name="Marques E.A."/>
            <person name="Albano R.M."/>
            <person name="Leao R.S."/>
        </authorList>
    </citation>
    <scope>NUCLEOTIDE SEQUENCE</scope>
    <source>
        <strain evidence="5">MS-2140</strain>
    </source>
</reference>
<evidence type="ECO:0000256" key="2">
    <source>
        <dbReference type="ARBA" id="ARBA00023002"/>
    </source>
</evidence>
<keyword evidence="2" id="KW-0560">Oxidoreductase</keyword>
<dbReference type="GO" id="GO:0010181">
    <property type="term" value="F:FMN binding"/>
    <property type="evidence" value="ECO:0007669"/>
    <property type="project" value="InterPro"/>
</dbReference>
<feature type="domain" description="Flavin reductase like" evidence="4">
    <location>
        <begin position="38"/>
        <end position="183"/>
    </location>
</feature>
<dbReference type="SUPFAM" id="SSF50475">
    <property type="entry name" value="FMN-binding split barrel"/>
    <property type="match status" value="1"/>
</dbReference>